<name>A0AAT9FGJ8_9BACT</name>
<dbReference type="GO" id="GO:0016020">
    <property type="term" value="C:membrane"/>
    <property type="evidence" value="ECO:0007669"/>
    <property type="project" value="InterPro"/>
</dbReference>
<feature type="transmembrane region" description="Helical" evidence="1">
    <location>
        <begin position="111"/>
        <end position="130"/>
    </location>
</feature>
<dbReference type="NCBIfam" id="TIGR02046">
    <property type="entry name" value="sdhC_b558_fam"/>
    <property type="match status" value="1"/>
</dbReference>
<feature type="transmembrane region" description="Helical" evidence="1">
    <location>
        <begin position="64"/>
        <end position="90"/>
    </location>
</feature>
<protein>
    <recommendedName>
        <fullName evidence="3">Succinate:quinone oxidoreductase</fullName>
    </recommendedName>
</protein>
<accession>A0AAT9FGJ8</accession>
<dbReference type="Gene3D" id="1.20.1300.10">
    <property type="entry name" value="Fumarate reductase/succinate dehydrogenase, transmembrane subunit"/>
    <property type="match status" value="1"/>
</dbReference>
<dbReference type="InterPro" id="IPR034804">
    <property type="entry name" value="SQR/QFR_C/D"/>
</dbReference>
<sequence>MSQSTCSLCRFWHSSIGKKIVVALTGLFLVLFLAGHLVGNLLIFQGSTDFNEYAHFLHNMMHGWGIWGFRIMMLVALVLHILATVQLVAANRAARTTRYQKEATMVASRSSRIMIWSGLTILVFFIFHILHYTVRVSPELKELADFGQSWAMTVKGFQNPLVSIFYIIAMGLLCSHLSHGVGSIFQTLGLRTRKTAGAINCLSKAYAVIIFVGFISIPISICFFGYGKDELKQTESAIKAAKSMGLEGILRDEH</sequence>
<feature type="transmembrane region" description="Helical" evidence="1">
    <location>
        <begin position="20"/>
        <end position="44"/>
    </location>
</feature>
<evidence type="ECO:0000313" key="2">
    <source>
        <dbReference type="EMBL" id="BDS05092.1"/>
    </source>
</evidence>
<dbReference type="CDD" id="cd03498">
    <property type="entry name" value="SQR_TypeB_2_TM"/>
    <property type="match status" value="1"/>
</dbReference>
<evidence type="ECO:0008006" key="3">
    <source>
        <dbReference type="Google" id="ProtNLM"/>
    </source>
</evidence>
<dbReference type="EMBL" id="AP026866">
    <property type="protein sequence ID" value="BDS05092.1"/>
    <property type="molecule type" value="Genomic_DNA"/>
</dbReference>
<organism evidence="2">
    <name type="scientific">Oceaniferula spumae</name>
    <dbReference type="NCBI Taxonomy" id="2979115"/>
    <lineage>
        <taxon>Bacteria</taxon>
        <taxon>Pseudomonadati</taxon>
        <taxon>Verrucomicrobiota</taxon>
        <taxon>Verrucomicrobiia</taxon>
        <taxon>Verrucomicrobiales</taxon>
        <taxon>Verrucomicrobiaceae</taxon>
        <taxon>Oceaniferula</taxon>
    </lineage>
</organism>
<keyword evidence="1" id="KW-0472">Membrane</keyword>
<keyword evidence="1" id="KW-0812">Transmembrane</keyword>
<evidence type="ECO:0000256" key="1">
    <source>
        <dbReference type="SAM" id="Phobius"/>
    </source>
</evidence>
<dbReference type="SUPFAM" id="SSF81343">
    <property type="entry name" value="Fumarate reductase respiratory complex transmembrane subunits"/>
    <property type="match status" value="1"/>
</dbReference>
<dbReference type="KEGG" id="osu:NT6N_01320"/>
<dbReference type="InterPro" id="IPR011138">
    <property type="entry name" value="Cytochrome_b-558"/>
</dbReference>
<dbReference type="AlphaFoldDB" id="A0AAT9FGJ8"/>
<proteinExistence type="predicted"/>
<gene>
    <name evidence="2" type="ORF">NT6N_01320</name>
</gene>
<feature type="transmembrane region" description="Helical" evidence="1">
    <location>
        <begin position="164"/>
        <end position="185"/>
    </location>
</feature>
<feature type="transmembrane region" description="Helical" evidence="1">
    <location>
        <begin position="205"/>
        <end position="226"/>
    </location>
</feature>
<keyword evidence="1" id="KW-1133">Transmembrane helix</keyword>
<reference evidence="2" key="1">
    <citation type="submission" date="2024-07" db="EMBL/GenBank/DDBJ databases">
        <title>Complete genome sequence of Verrucomicrobiaceae bacterium NT6N.</title>
        <authorList>
            <person name="Huang C."/>
            <person name="Takami H."/>
            <person name="Hamasaki K."/>
        </authorList>
    </citation>
    <scope>NUCLEOTIDE SEQUENCE</scope>
    <source>
        <strain evidence="2">NT6N</strain>
    </source>
</reference>